<feature type="binding site" evidence="10">
    <location>
        <position position="219"/>
    </location>
    <ligand>
        <name>Mn(2+)</name>
        <dbReference type="ChEBI" id="CHEBI:29035"/>
    </ligand>
</feature>
<sequence length="301" mass="33593">MAYRTVYITNPTHLHTRAGNMILSYADGNDVAVPLEDIATVIIEHPQVTLSAPFMSECMHNDVAVYFCNDQHLPHGIALPFQSHVRQRKRMQQQLAMKAVFKKRLWQLLVREKIRNQARVLKLLGSSGADQLMMTAARVKSGDAGNLESYAARFYFQRLFPEGFARFADDTTNAALNYGYAVIRGAIARSLAAYGFIPSIGIHHKNEYNNFNLADDLIEPFRPVVDLVVASHPELDETLNPAVKASLVRSLGIQVTQDDKRMSTQNAIEEMVKSLVTAVENNSPGSLKLPVIVAQKQHTYA</sequence>
<dbReference type="GO" id="GO:0004520">
    <property type="term" value="F:DNA endonuclease activity"/>
    <property type="evidence" value="ECO:0007669"/>
    <property type="project" value="InterPro"/>
</dbReference>
<evidence type="ECO:0000256" key="10">
    <source>
        <dbReference type="HAMAP-Rule" id="MF_01470"/>
    </source>
</evidence>
<dbReference type="GO" id="GO:0043571">
    <property type="term" value="P:maintenance of CRISPR repeat elements"/>
    <property type="evidence" value="ECO:0007669"/>
    <property type="project" value="UniProtKB-UniRule"/>
</dbReference>
<dbReference type="HAMAP" id="MF_01470">
    <property type="entry name" value="Cas1"/>
    <property type="match status" value="1"/>
</dbReference>
<protein>
    <recommendedName>
        <fullName evidence="10">CRISPR-associated endonuclease Cas1</fullName>
        <ecNumber evidence="10">3.1.-.-</ecNumber>
    </recommendedName>
</protein>
<dbReference type="InterPro" id="IPR019855">
    <property type="entry name" value="CRISPR-assoc_Cas1_NMENI"/>
</dbReference>
<evidence type="ECO:0000256" key="5">
    <source>
        <dbReference type="ARBA" id="ARBA00022842"/>
    </source>
</evidence>
<name>A0A136LXM9_9BACT</name>
<comment type="similarity">
    <text evidence="10">Belongs to the CRISPR-associated endonuclease Cas1 family.</text>
</comment>
<evidence type="ECO:0000256" key="4">
    <source>
        <dbReference type="ARBA" id="ARBA00022801"/>
    </source>
</evidence>
<dbReference type="AlphaFoldDB" id="A0A136LXM9"/>
<comment type="function">
    <text evidence="10">CRISPR (clustered regularly interspaced short palindromic repeat), is an adaptive immune system that provides protection against mobile genetic elements (viruses, transposable elements and conjugative plasmids). CRISPR clusters contain spacers, sequences complementary to antecedent mobile elements, and target invading nucleic acids. CRISPR clusters are transcribed and processed into CRISPR RNA (crRNA). Acts as a dsDNA endonuclease. Involved in the integration of spacer DNA into the CRISPR cassette.</text>
</comment>
<dbReference type="NCBIfam" id="TIGR00287">
    <property type="entry name" value="cas1"/>
    <property type="match status" value="1"/>
</dbReference>
<accession>A0A136LXM9</accession>
<dbReference type="PANTHER" id="PTHR34353">
    <property type="entry name" value="CRISPR-ASSOCIATED ENDONUCLEASE CAS1 1"/>
    <property type="match status" value="1"/>
</dbReference>
<keyword evidence="5 10" id="KW-0460">Magnesium</keyword>
<dbReference type="Gene3D" id="1.20.120.920">
    <property type="entry name" value="CRISPR-associated endonuclease Cas1, C-terminal domain"/>
    <property type="match status" value="1"/>
</dbReference>
<dbReference type="STRING" id="1617426.TR69_WS6001000415"/>
<organism evidence="11 12">
    <name type="scientific">candidate division WS6 bacterium OLB20</name>
    <dbReference type="NCBI Taxonomy" id="1617426"/>
    <lineage>
        <taxon>Bacteria</taxon>
        <taxon>Candidatus Dojkabacteria</taxon>
    </lineage>
</organism>
<dbReference type="GO" id="GO:0003677">
    <property type="term" value="F:DNA binding"/>
    <property type="evidence" value="ECO:0007669"/>
    <property type="project" value="UniProtKB-KW"/>
</dbReference>
<evidence type="ECO:0000256" key="1">
    <source>
        <dbReference type="ARBA" id="ARBA00022722"/>
    </source>
</evidence>
<dbReference type="EC" id="3.1.-.-" evidence="10"/>
<gene>
    <name evidence="10 11" type="primary">cas1</name>
    <name evidence="11" type="ORF">TR69_WS6001000415</name>
</gene>
<evidence type="ECO:0000256" key="9">
    <source>
        <dbReference type="ARBA" id="ARBA00038592"/>
    </source>
</evidence>
<dbReference type="PANTHER" id="PTHR34353:SF2">
    <property type="entry name" value="CRISPR-ASSOCIATED ENDONUCLEASE CAS1 1"/>
    <property type="match status" value="1"/>
</dbReference>
<dbReference type="GO" id="GO:0046872">
    <property type="term" value="F:metal ion binding"/>
    <property type="evidence" value="ECO:0007669"/>
    <property type="project" value="UniProtKB-UniRule"/>
</dbReference>
<dbReference type="Proteomes" id="UP000070457">
    <property type="component" value="Unassembled WGS sequence"/>
</dbReference>
<keyword evidence="1 10" id="KW-0540">Nuclease</keyword>
<dbReference type="InterPro" id="IPR042206">
    <property type="entry name" value="CRISPR-assoc_Cas1_C"/>
</dbReference>
<proteinExistence type="inferred from homology"/>
<dbReference type="PATRIC" id="fig|1617426.3.peg.412"/>
<comment type="caution">
    <text evidence="11">The sequence shown here is derived from an EMBL/GenBank/DDBJ whole genome shotgun (WGS) entry which is preliminary data.</text>
</comment>
<dbReference type="Pfam" id="PF01867">
    <property type="entry name" value="Cas_Cas1"/>
    <property type="match status" value="1"/>
</dbReference>
<dbReference type="InterPro" id="IPR002729">
    <property type="entry name" value="CRISPR-assoc_Cas1"/>
</dbReference>
<evidence type="ECO:0000256" key="3">
    <source>
        <dbReference type="ARBA" id="ARBA00022759"/>
    </source>
</evidence>
<keyword evidence="3 10" id="KW-0255">Endonuclease</keyword>
<evidence type="ECO:0000256" key="2">
    <source>
        <dbReference type="ARBA" id="ARBA00022723"/>
    </source>
</evidence>
<comment type="subunit">
    <text evidence="9 10">Homodimer, forms a heterotetramer with a Cas2 homodimer.</text>
</comment>
<dbReference type="GO" id="GO:0051607">
    <property type="term" value="P:defense response to virus"/>
    <property type="evidence" value="ECO:0007669"/>
    <property type="project" value="UniProtKB-UniRule"/>
</dbReference>
<keyword evidence="8 10" id="KW-0464">Manganese</keyword>
<dbReference type="NCBIfam" id="TIGR03639">
    <property type="entry name" value="cas1_NMENI"/>
    <property type="match status" value="1"/>
</dbReference>
<evidence type="ECO:0000313" key="12">
    <source>
        <dbReference type="Proteomes" id="UP000070457"/>
    </source>
</evidence>
<dbReference type="GO" id="GO:0016787">
    <property type="term" value="F:hydrolase activity"/>
    <property type="evidence" value="ECO:0007669"/>
    <property type="project" value="UniProtKB-KW"/>
</dbReference>
<evidence type="ECO:0000256" key="6">
    <source>
        <dbReference type="ARBA" id="ARBA00023118"/>
    </source>
</evidence>
<dbReference type="EMBL" id="JYNZ01000003">
    <property type="protein sequence ID" value="KXK26412.1"/>
    <property type="molecule type" value="Genomic_DNA"/>
</dbReference>
<keyword evidence="7 10" id="KW-0238">DNA-binding</keyword>
<evidence type="ECO:0000256" key="8">
    <source>
        <dbReference type="ARBA" id="ARBA00023211"/>
    </source>
</evidence>
<evidence type="ECO:0000313" key="11">
    <source>
        <dbReference type="EMBL" id="KXK26412.1"/>
    </source>
</evidence>
<reference evidence="11 12" key="1">
    <citation type="submission" date="2015-02" db="EMBL/GenBank/DDBJ databases">
        <title>Improved understanding of the partial-nitritation anammox process through 23 genomes representing the majority of the microbial community.</title>
        <authorList>
            <person name="Speth D.R."/>
            <person name="In T Zandt M."/>
            <person name="Guerrero Cruz S."/>
            <person name="Jetten M.S."/>
            <person name="Dutilh B.E."/>
        </authorList>
    </citation>
    <scope>NUCLEOTIDE SEQUENCE [LARGE SCALE GENOMIC DNA]</scope>
    <source>
        <strain evidence="11">OLB20</strain>
    </source>
</reference>
<comment type="cofactor">
    <cofactor evidence="10">
        <name>Mg(2+)</name>
        <dbReference type="ChEBI" id="CHEBI:18420"/>
    </cofactor>
    <cofactor evidence="10">
        <name>Mn(2+)</name>
        <dbReference type="ChEBI" id="CHEBI:29035"/>
    </cofactor>
</comment>
<dbReference type="InterPro" id="IPR042211">
    <property type="entry name" value="CRISPR-assoc_Cas1_N"/>
</dbReference>
<feature type="binding site" evidence="10">
    <location>
        <position position="148"/>
    </location>
    <ligand>
        <name>Mn(2+)</name>
        <dbReference type="ChEBI" id="CHEBI:29035"/>
    </ligand>
</feature>
<dbReference type="Gene3D" id="3.100.10.20">
    <property type="entry name" value="CRISPR-associated endonuclease Cas1, N-terminal domain"/>
    <property type="match status" value="1"/>
</dbReference>
<evidence type="ECO:0000256" key="7">
    <source>
        <dbReference type="ARBA" id="ARBA00023125"/>
    </source>
</evidence>
<keyword evidence="6 10" id="KW-0051">Antiviral defense</keyword>
<keyword evidence="4 10" id="KW-0378">Hydrolase</keyword>
<keyword evidence="2 10" id="KW-0479">Metal-binding</keyword>
<dbReference type="InterPro" id="IPR050646">
    <property type="entry name" value="Cas1"/>
</dbReference>
<feature type="binding site" evidence="10">
    <location>
        <position position="204"/>
    </location>
    <ligand>
        <name>Mn(2+)</name>
        <dbReference type="ChEBI" id="CHEBI:29035"/>
    </ligand>
</feature>